<feature type="repeat" description="TNFR-Cys" evidence="1">
    <location>
        <begin position="115"/>
        <end position="157"/>
    </location>
</feature>
<dbReference type="SMART" id="SM00208">
    <property type="entry name" value="TNFR"/>
    <property type="match status" value="3"/>
</dbReference>
<feature type="disulfide bond" evidence="1">
    <location>
        <begin position="73"/>
        <end position="88"/>
    </location>
</feature>
<feature type="disulfide bond" evidence="1">
    <location>
        <begin position="139"/>
        <end position="157"/>
    </location>
</feature>
<dbReference type="Pfam" id="PF00020">
    <property type="entry name" value="TNFR_c6"/>
    <property type="match status" value="2"/>
</dbReference>
<reference evidence="4" key="1">
    <citation type="submission" date="2022-12" db="EMBL/GenBank/DDBJ databases">
        <authorList>
            <person name="Alioto T."/>
            <person name="Alioto T."/>
            <person name="Gomez Garrido J."/>
        </authorList>
    </citation>
    <scope>NUCLEOTIDE SEQUENCE</scope>
</reference>
<keyword evidence="2" id="KW-0472">Membrane</keyword>
<keyword evidence="4" id="KW-0675">Receptor</keyword>
<gene>
    <name evidence="4" type="ORF">PODLI_1B035112</name>
</gene>
<keyword evidence="5" id="KW-1185">Reference proteome</keyword>
<dbReference type="PANTHER" id="PTHR47497">
    <property type="entry name" value="TUMOR NECROSIS FACTOR RECEPTOR SUPERFAMILY MEMBER 8"/>
    <property type="match status" value="1"/>
</dbReference>
<dbReference type="Gene3D" id="2.10.50.10">
    <property type="entry name" value="Tumor Necrosis Factor Receptor, subunit A, domain 2"/>
    <property type="match status" value="2"/>
</dbReference>
<comment type="caution">
    <text evidence="1">Lacks conserved residue(s) required for the propagation of feature annotation.</text>
</comment>
<organism evidence="4 5">
    <name type="scientific">Podarcis lilfordi</name>
    <name type="common">Lilford's wall lizard</name>
    <dbReference type="NCBI Taxonomy" id="74358"/>
    <lineage>
        <taxon>Eukaryota</taxon>
        <taxon>Metazoa</taxon>
        <taxon>Chordata</taxon>
        <taxon>Craniata</taxon>
        <taxon>Vertebrata</taxon>
        <taxon>Euteleostomi</taxon>
        <taxon>Lepidosauria</taxon>
        <taxon>Squamata</taxon>
        <taxon>Bifurcata</taxon>
        <taxon>Unidentata</taxon>
        <taxon>Episquamata</taxon>
        <taxon>Laterata</taxon>
        <taxon>Lacertibaenia</taxon>
        <taxon>Lacertidae</taxon>
        <taxon>Podarcis</taxon>
    </lineage>
</organism>
<evidence type="ECO:0000313" key="4">
    <source>
        <dbReference type="EMBL" id="CAI5783022.1"/>
    </source>
</evidence>
<sequence length="464" mass="50846">MGRNGLFDEGRGKLRQITGKAGDKLPGSGHLPCLGLVIGSNKEPLRCCYQCPSGYTQTVTCPANLTDCKKNLCRADHYLNDAHVTPRCEACKQCLPDRHLVEKRPCTNHTNRECQCQPGWYCKEPSKGTCITCVPLTTCKPGSGVKTKGTPDTDTICEECPSGTFSDEDSSTQICKPRTDCAKLNKVPLGQGAITQDERCLDHSPGQSTPTVATTAIHLDPSLASVLSTTVSEGRDEFTQILPVKKPNRGETDFALLVAVLLSVLVLFAGLVMFWRRRFCKAWIVPHAAKNELTFFRRKSMLNLQASNPAKICEERIDGLDSEEHGEGDQLNPEPLAEAPDGVSVLEMENTPVLDPEGSELLQMDGGAFVESPLHNHTSNHIEKIYIMRADTVIVGSVSEVPSGKMCLAKEEDGGSETQEDVEGKELAMRYPEQETEFHPGSDITTPVEEEWEFHNSCEKTLAI</sequence>
<dbReference type="EMBL" id="OX395133">
    <property type="protein sequence ID" value="CAI5783022.1"/>
    <property type="molecule type" value="Genomic_DNA"/>
</dbReference>
<dbReference type="InterPro" id="IPR052862">
    <property type="entry name" value="TNFR_superfamily_member_8"/>
</dbReference>
<proteinExistence type="predicted"/>
<evidence type="ECO:0000256" key="2">
    <source>
        <dbReference type="SAM" id="Phobius"/>
    </source>
</evidence>
<dbReference type="AlphaFoldDB" id="A0AA35PFQ8"/>
<feature type="repeat" description="TNFR-Cys" evidence="1">
    <location>
        <begin position="72"/>
        <end position="114"/>
    </location>
</feature>
<protein>
    <submittedName>
        <fullName evidence="4">Tumor necrosis factor receptor superfamily member 8</fullName>
    </submittedName>
</protein>
<dbReference type="SUPFAM" id="SSF57586">
    <property type="entry name" value="TNF receptor-like"/>
    <property type="match status" value="2"/>
</dbReference>
<evidence type="ECO:0000259" key="3">
    <source>
        <dbReference type="PROSITE" id="PS50050"/>
    </source>
</evidence>
<accession>A0AA35PFQ8</accession>
<dbReference type="Proteomes" id="UP001178461">
    <property type="component" value="Chromosome 8"/>
</dbReference>
<dbReference type="PANTHER" id="PTHR47497:SF1">
    <property type="entry name" value="TUMOR NECROSIS FACTOR RECEPTOR SUPERFAMILY MEMBER 8"/>
    <property type="match status" value="1"/>
</dbReference>
<keyword evidence="2" id="KW-1133">Transmembrane helix</keyword>
<feature type="domain" description="TNFR-Cys" evidence="3">
    <location>
        <begin position="72"/>
        <end position="114"/>
    </location>
</feature>
<evidence type="ECO:0000313" key="5">
    <source>
        <dbReference type="Proteomes" id="UP001178461"/>
    </source>
</evidence>
<keyword evidence="2" id="KW-0812">Transmembrane</keyword>
<dbReference type="InterPro" id="IPR001368">
    <property type="entry name" value="TNFR/NGFR_Cys_rich_reg"/>
</dbReference>
<name>A0AA35PFQ8_9SAUR</name>
<feature type="domain" description="TNFR-Cys" evidence="3">
    <location>
        <begin position="115"/>
        <end position="157"/>
    </location>
</feature>
<feature type="transmembrane region" description="Helical" evidence="2">
    <location>
        <begin position="254"/>
        <end position="275"/>
    </location>
</feature>
<keyword evidence="1" id="KW-1015">Disulfide bond</keyword>
<evidence type="ECO:0000256" key="1">
    <source>
        <dbReference type="PROSITE-ProRule" id="PRU00206"/>
    </source>
</evidence>
<dbReference type="PROSITE" id="PS50050">
    <property type="entry name" value="TNFR_NGFR_2"/>
    <property type="match status" value="2"/>
</dbReference>